<dbReference type="SMART" id="SM00406">
    <property type="entry name" value="IGv"/>
    <property type="match status" value="1"/>
</dbReference>
<dbReference type="InterPro" id="IPR051006">
    <property type="entry name" value="TCR_variable_domain"/>
</dbReference>
<keyword evidence="4" id="KW-0675">Receptor</keyword>
<dbReference type="Proteomes" id="UP000694407">
    <property type="component" value="Unplaced"/>
</dbReference>
<evidence type="ECO:0000256" key="1">
    <source>
        <dbReference type="ARBA" id="ARBA00022729"/>
    </source>
</evidence>
<keyword evidence="6" id="KW-1279">T cell receptor</keyword>
<dbReference type="PANTHER" id="PTHR19343:SF13">
    <property type="entry name" value="T CELL RECEPTOR ALPHA VARIABLE 21"/>
    <property type="match status" value="1"/>
</dbReference>
<evidence type="ECO:0000256" key="4">
    <source>
        <dbReference type="ARBA" id="ARBA00023170"/>
    </source>
</evidence>
<dbReference type="InterPro" id="IPR007110">
    <property type="entry name" value="Ig-like_dom"/>
</dbReference>
<name>A0A8C6ETZ9_MARMA</name>
<dbReference type="SUPFAM" id="SSF48726">
    <property type="entry name" value="Immunoglobulin"/>
    <property type="match status" value="1"/>
</dbReference>
<dbReference type="PROSITE" id="PS50835">
    <property type="entry name" value="IG_LIKE"/>
    <property type="match status" value="1"/>
</dbReference>
<organism evidence="8 9">
    <name type="scientific">Marmota marmota marmota</name>
    <name type="common">Alpine marmot</name>
    <dbReference type="NCBI Taxonomy" id="9994"/>
    <lineage>
        <taxon>Eukaryota</taxon>
        <taxon>Metazoa</taxon>
        <taxon>Chordata</taxon>
        <taxon>Craniata</taxon>
        <taxon>Vertebrata</taxon>
        <taxon>Euteleostomi</taxon>
        <taxon>Mammalia</taxon>
        <taxon>Eutheria</taxon>
        <taxon>Euarchontoglires</taxon>
        <taxon>Glires</taxon>
        <taxon>Rodentia</taxon>
        <taxon>Sciuromorpha</taxon>
        <taxon>Sciuridae</taxon>
        <taxon>Xerinae</taxon>
        <taxon>Marmotini</taxon>
        <taxon>Marmota</taxon>
    </lineage>
</organism>
<dbReference type="SMART" id="SM00409">
    <property type="entry name" value="IG"/>
    <property type="match status" value="1"/>
</dbReference>
<protein>
    <recommendedName>
        <fullName evidence="7">Ig-like domain-containing protein</fullName>
    </recommendedName>
</protein>
<evidence type="ECO:0000313" key="8">
    <source>
        <dbReference type="Ensembl" id="ENSMMMP00000015786.1"/>
    </source>
</evidence>
<dbReference type="AlphaFoldDB" id="A0A8C6ETZ9"/>
<keyword evidence="2" id="KW-0391">Immunity</keyword>
<keyword evidence="9" id="KW-1185">Reference proteome</keyword>
<dbReference type="InterPro" id="IPR036179">
    <property type="entry name" value="Ig-like_dom_sf"/>
</dbReference>
<dbReference type="Gene3D" id="2.60.40.10">
    <property type="entry name" value="Immunoglobulins"/>
    <property type="match status" value="1"/>
</dbReference>
<feature type="domain" description="Ig-like" evidence="7">
    <location>
        <begin position="18"/>
        <end position="117"/>
    </location>
</feature>
<dbReference type="PANTHER" id="PTHR19343">
    <property type="entry name" value="T CELL RECEPTOR ALPHA VARIABLE 1-2"/>
    <property type="match status" value="1"/>
</dbReference>
<dbReference type="GO" id="GO:0002250">
    <property type="term" value="P:adaptive immune response"/>
    <property type="evidence" value="ECO:0007669"/>
    <property type="project" value="UniProtKB-KW"/>
</dbReference>
<dbReference type="Ensembl" id="ENSMMMT00000017980.1">
    <property type="protein sequence ID" value="ENSMMMP00000015786.1"/>
    <property type="gene ID" value="ENSMMMG00000014051.1"/>
</dbReference>
<evidence type="ECO:0000256" key="2">
    <source>
        <dbReference type="ARBA" id="ARBA00022859"/>
    </source>
</evidence>
<proteinExistence type="predicted"/>
<dbReference type="InterPro" id="IPR013783">
    <property type="entry name" value="Ig-like_fold"/>
</dbReference>
<evidence type="ECO:0000256" key="3">
    <source>
        <dbReference type="ARBA" id="ARBA00023130"/>
    </source>
</evidence>
<keyword evidence="3" id="KW-1064">Adaptive immunity</keyword>
<reference evidence="8" key="1">
    <citation type="submission" date="2025-08" db="UniProtKB">
        <authorList>
            <consortium name="Ensembl"/>
        </authorList>
    </citation>
    <scope>IDENTIFICATION</scope>
</reference>
<dbReference type="InterPro" id="IPR013106">
    <property type="entry name" value="Ig_V-set"/>
</dbReference>
<sequence>MVTQTLGNDVLMILSFYPGVSRGEKVEQRPSFLSVPEGDSAVIHCTYTDSASTYFFWYKHEPGAVHENEGEKQKGRLRVTFVTTTKQSALHITASQPADSATYLCALAHSSILATVSYT</sequence>
<evidence type="ECO:0000256" key="6">
    <source>
        <dbReference type="ARBA" id="ARBA00043266"/>
    </source>
</evidence>
<keyword evidence="1" id="KW-0732">Signal</keyword>
<accession>A0A8C6ETZ9</accession>
<evidence type="ECO:0000259" key="7">
    <source>
        <dbReference type="PROSITE" id="PS50835"/>
    </source>
</evidence>
<dbReference type="GeneTree" id="ENSGT00940000159469"/>
<dbReference type="Pfam" id="PF07686">
    <property type="entry name" value="V-set"/>
    <property type="match status" value="1"/>
</dbReference>
<dbReference type="InterPro" id="IPR003599">
    <property type="entry name" value="Ig_sub"/>
</dbReference>
<dbReference type="GO" id="GO:0042605">
    <property type="term" value="F:peptide antigen binding"/>
    <property type="evidence" value="ECO:0007669"/>
    <property type="project" value="TreeGrafter"/>
</dbReference>
<reference evidence="8" key="2">
    <citation type="submission" date="2025-09" db="UniProtKB">
        <authorList>
            <consortium name="Ensembl"/>
        </authorList>
    </citation>
    <scope>IDENTIFICATION</scope>
</reference>
<evidence type="ECO:0000313" key="9">
    <source>
        <dbReference type="Proteomes" id="UP000694407"/>
    </source>
</evidence>
<dbReference type="GO" id="GO:0042101">
    <property type="term" value="C:T cell receptor complex"/>
    <property type="evidence" value="ECO:0007669"/>
    <property type="project" value="UniProtKB-KW"/>
</dbReference>
<evidence type="ECO:0000256" key="5">
    <source>
        <dbReference type="ARBA" id="ARBA00023319"/>
    </source>
</evidence>
<keyword evidence="5" id="KW-0393">Immunoglobulin domain</keyword>